<name>A0A921MR81_9BACT</name>
<organism evidence="2 3">
    <name type="scientific">Barnesiella viscericola</name>
    <dbReference type="NCBI Taxonomy" id="397865"/>
    <lineage>
        <taxon>Bacteria</taxon>
        <taxon>Pseudomonadati</taxon>
        <taxon>Bacteroidota</taxon>
        <taxon>Bacteroidia</taxon>
        <taxon>Bacteroidales</taxon>
        <taxon>Barnesiellaceae</taxon>
        <taxon>Barnesiella</taxon>
    </lineage>
</organism>
<dbReference type="EMBL" id="DYUD01000023">
    <property type="protein sequence ID" value="HJG89343.1"/>
    <property type="molecule type" value="Genomic_DNA"/>
</dbReference>
<sequence>MASRRADTEGIDENLLLEAIGRRKQDGSIKPLGQATPPGTHPGEERQAEPTVPPETPKEAPVRRKRQSADYGTTYLKRNEIKTRQCVYISREVHNKISKIVNIIADKEITVGGYIDTVLLHHLEQHKDEINELYRREREDLI</sequence>
<protein>
    <submittedName>
        <fullName evidence="2">DUF3408 domain-containing protein</fullName>
    </submittedName>
</protein>
<evidence type="ECO:0000313" key="3">
    <source>
        <dbReference type="Proteomes" id="UP000757103"/>
    </source>
</evidence>
<dbReference type="RefSeq" id="WP_273306403.1">
    <property type="nucleotide sequence ID" value="NZ_DYUD01000023.1"/>
</dbReference>
<reference evidence="2" key="1">
    <citation type="journal article" date="2021" name="PeerJ">
        <title>Extensive microbial diversity within the chicken gut microbiome revealed by metagenomics and culture.</title>
        <authorList>
            <person name="Gilroy R."/>
            <person name="Ravi A."/>
            <person name="Getino M."/>
            <person name="Pursley I."/>
            <person name="Horton D.L."/>
            <person name="Alikhan N.F."/>
            <person name="Baker D."/>
            <person name="Gharbi K."/>
            <person name="Hall N."/>
            <person name="Watson M."/>
            <person name="Adriaenssens E.M."/>
            <person name="Foster-Nyarko E."/>
            <person name="Jarju S."/>
            <person name="Secka A."/>
            <person name="Antonio M."/>
            <person name="Oren A."/>
            <person name="Chaudhuri R.R."/>
            <person name="La Ragione R."/>
            <person name="Hildebrand F."/>
            <person name="Pallen M.J."/>
        </authorList>
    </citation>
    <scope>NUCLEOTIDE SEQUENCE</scope>
    <source>
        <strain evidence="2">CHK121-7720</strain>
    </source>
</reference>
<gene>
    <name evidence="2" type="ORF">K8U91_07735</name>
</gene>
<dbReference type="InterPro" id="IPR021823">
    <property type="entry name" value="DUF3408"/>
</dbReference>
<comment type="caution">
    <text evidence="2">The sequence shown here is derived from an EMBL/GenBank/DDBJ whole genome shotgun (WGS) entry which is preliminary data.</text>
</comment>
<dbReference type="AlphaFoldDB" id="A0A921MR81"/>
<reference evidence="2" key="2">
    <citation type="submission" date="2021-09" db="EMBL/GenBank/DDBJ databases">
        <authorList>
            <person name="Gilroy R."/>
        </authorList>
    </citation>
    <scope>NUCLEOTIDE SEQUENCE</scope>
    <source>
        <strain evidence="2">CHK121-7720</strain>
    </source>
</reference>
<feature type="region of interest" description="Disordered" evidence="1">
    <location>
        <begin position="22"/>
        <end position="72"/>
    </location>
</feature>
<dbReference type="Proteomes" id="UP000757103">
    <property type="component" value="Unassembled WGS sequence"/>
</dbReference>
<proteinExistence type="predicted"/>
<evidence type="ECO:0000313" key="2">
    <source>
        <dbReference type="EMBL" id="HJG89343.1"/>
    </source>
</evidence>
<evidence type="ECO:0000256" key="1">
    <source>
        <dbReference type="SAM" id="MobiDB-lite"/>
    </source>
</evidence>
<dbReference type="Pfam" id="PF11888">
    <property type="entry name" value="DUF3408"/>
    <property type="match status" value="1"/>
</dbReference>
<accession>A0A921MR81</accession>